<dbReference type="RefSeq" id="WP_317487729.1">
    <property type="nucleotide sequence ID" value="NZ_CP136051.1"/>
</dbReference>
<keyword evidence="10" id="KW-1185">Reference proteome</keyword>
<evidence type="ECO:0000256" key="7">
    <source>
        <dbReference type="ARBA" id="ARBA00022842"/>
    </source>
</evidence>
<evidence type="ECO:0000256" key="3">
    <source>
        <dbReference type="ARBA" id="ARBA00022695"/>
    </source>
</evidence>
<dbReference type="Proteomes" id="UP001302349">
    <property type="component" value="Chromosome"/>
</dbReference>
<dbReference type="InterPro" id="IPR052038">
    <property type="entry name" value="Type-VII_TA_antitoxin"/>
</dbReference>
<keyword evidence="7" id="KW-0460">Magnesium</keyword>
<evidence type="ECO:0000256" key="4">
    <source>
        <dbReference type="ARBA" id="ARBA00022723"/>
    </source>
</evidence>
<evidence type="ECO:0000256" key="5">
    <source>
        <dbReference type="ARBA" id="ARBA00022741"/>
    </source>
</evidence>
<evidence type="ECO:0000256" key="6">
    <source>
        <dbReference type="ARBA" id="ARBA00022840"/>
    </source>
</evidence>
<organism evidence="9 10">
    <name type="scientific">Imperialibacter roseus</name>
    <dbReference type="NCBI Taxonomy" id="1324217"/>
    <lineage>
        <taxon>Bacteria</taxon>
        <taxon>Pseudomonadati</taxon>
        <taxon>Bacteroidota</taxon>
        <taxon>Cytophagia</taxon>
        <taxon>Cytophagales</taxon>
        <taxon>Flammeovirgaceae</taxon>
        <taxon>Imperialibacter</taxon>
    </lineage>
</organism>
<accession>A0ABZ0IK80</accession>
<protein>
    <submittedName>
        <fullName evidence="9">Nucleotidyltransferase family protein</fullName>
    </submittedName>
</protein>
<comment type="cofactor">
    <cofactor evidence="1">
        <name>Mg(2+)</name>
        <dbReference type="ChEBI" id="CHEBI:18420"/>
    </cofactor>
</comment>
<reference evidence="9 10" key="1">
    <citation type="journal article" date="2023" name="Microbiol. Resour. Announc.">
        <title>Complete Genome Sequence of Imperialibacter roseus strain P4T.</title>
        <authorList>
            <person name="Tizabi D.R."/>
            <person name="Bachvaroff T."/>
            <person name="Hill R.T."/>
        </authorList>
    </citation>
    <scope>NUCLEOTIDE SEQUENCE [LARGE SCALE GENOMIC DNA]</scope>
    <source>
        <strain evidence="9 10">P4T</strain>
    </source>
</reference>
<feature type="domain" description="Polymerase beta nucleotidyltransferase" evidence="8">
    <location>
        <begin position="10"/>
        <end position="94"/>
    </location>
</feature>
<name>A0ABZ0IK80_9BACT</name>
<keyword evidence="6" id="KW-0067">ATP-binding</keyword>
<dbReference type="Gene3D" id="3.30.460.10">
    <property type="entry name" value="Beta Polymerase, domain 2"/>
    <property type="match status" value="1"/>
</dbReference>
<dbReference type="PANTHER" id="PTHR33571">
    <property type="entry name" value="SSL8005 PROTEIN"/>
    <property type="match status" value="1"/>
</dbReference>
<keyword evidence="5" id="KW-0547">Nucleotide-binding</keyword>
<dbReference type="Pfam" id="PF18765">
    <property type="entry name" value="Polbeta"/>
    <property type="match status" value="1"/>
</dbReference>
<evidence type="ECO:0000259" key="8">
    <source>
        <dbReference type="Pfam" id="PF18765"/>
    </source>
</evidence>
<keyword evidence="4" id="KW-0479">Metal-binding</keyword>
<keyword evidence="3" id="KW-0548">Nucleotidyltransferase</keyword>
<evidence type="ECO:0000256" key="1">
    <source>
        <dbReference type="ARBA" id="ARBA00001946"/>
    </source>
</evidence>
<dbReference type="InterPro" id="IPR041633">
    <property type="entry name" value="Polbeta"/>
</dbReference>
<dbReference type="CDD" id="cd05403">
    <property type="entry name" value="NT_KNTase_like"/>
    <property type="match status" value="1"/>
</dbReference>
<dbReference type="PANTHER" id="PTHR33571:SF14">
    <property type="entry name" value="PROTEIN ADENYLYLTRANSFERASE MJ0435-RELATED"/>
    <property type="match status" value="1"/>
</dbReference>
<dbReference type="InterPro" id="IPR043519">
    <property type="entry name" value="NT_sf"/>
</dbReference>
<gene>
    <name evidence="9" type="ORF">RT717_17770</name>
</gene>
<evidence type="ECO:0000313" key="9">
    <source>
        <dbReference type="EMBL" id="WOK04932.1"/>
    </source>
</evidence>
<keyword evidence="2" id="KW-0808">Transferase</keyword>
<proteinExistence type="predicted"/>
<sequence>MTRQGINTAIVDYLSPYKPEWIGLFGSYARNEDTDSSDIDILVRFKKTPSLLDLARIHRELSQLLSKKVDVLTEAALKNEKLKKSIYKDLQLIFK</sequence>
<evidence type="ECO:0000256" key="2">
    <source>
        <dbReference type="ARBA" id="ARBA00022679"/>
    </source>
</evidence>
<dbReference type="EMBL" id="CP136051">
    <property type="protein sequence ID" value="WOK04932.1"/>
    <property type="molecule type" value="Genomic_DNA"/>
</dbReference>
<evidence type="ECO:0000313" key="10">
    <source>
        <dbReference type="Proteomes" id="UP001302349"/>
    </source>
</evidence>
<dbReference type="SUPFAM" id="SSF81301">
    <property type="entry name" value="Nucleotidyltransferase"/>
    <property type="match status" value="1"/>
</dbReference>